<dbReference type="GO" id="GO:0016020">
    <property type="term" value="C:membrane"/>
    <property type="evidence" value="ECO:0007669"/>
    <property type="project" value="InterPro"/>
</dbReference>
<feature type="domain" description="Regulatory protein YycH-like" evidence="2">
    <location>
        <begin position="35"/>
        <end position="236"/>
    </location>
</feature>
<dbReference type="RefSeq" id="WP_094263984.1">
    <property type="nucleotide sequence ID" value="NZ_NOWF01000004.1"/>
</dbReference>
<protein>
    <recommendedName>
        <fullName evidence="2">Regulatory protein YycH-like domain-containing protein</fullName>
    </recommendedName>
</protein>
<evidence type="ECO:0000313" key="3">
    <source>
        <dbReference type="EMBL" id="OYD07947.1"/>
    </source>
</evidence>
<name>A0A235B7W5_9BACL</name>
<evidence type="ECO:0000259" key="2">
    <source>
        <dbReference type="Pfam" id="PF09648"/>
    </source>
</evidence>
<dbReference type="InterPro" id="IPR018604">
    <property type="entry name" value="YycI-like"/>
</dbReference>
<sequence length="250" mass="28611">MDWSKAKTILILAFLALNLFLAAQLLQARNEQSDNINSAKDTRRELAQLLQDKEITVTTDLPSEPPRVTYLEAKPAPPDNDWESNTDGSYERNLQPAPEAGTSLHRLNRLLRRYVDHFDDFQYDPGESSSDRKVYYQYWGDRPLFDARLQVRMKGDRVESLHLVRFKINDENSSPQQGVTSHTALLSLIENRRIQKGSTITSMELGYHGPSYDAEVRILHPVWRIKTVDKTYYVNALTGGSDTAMNTKKP</sequence>
<feature type="region of interest" description="Disordered" evidence="1">
    <location>
        <begin position="58"/>
        <end position="97"/>
    </location>
</feature>
<dbReference type="Proteomes" id="UP000215459">
    <property type="component" value="Unassembled WGS sequence"/>
</dbReference>
<organism evidence="3 4">
    <name type="scientific">Paludifilum halophilum</name>
    <dbReference type="NCBI Taxonomy" id="1642702"/>
    <lineage>
        <taxon>Bacteria</taxon>
        <taxon>Bacillati</taxon>
        <taxon>Bacillota</taxon>
        <taxon>Bacilli</taxon>
        <taxon>Bacillales</taxon>
        <taxon>Thermoactinomycetaceae</taxon>
        <taxon>Paludifilum</taxon>
    </lineage>
</organism>
<proteinExistence type="predicted"/>
<evidence type="ECO:0000256" key="1">
    <source>
        <dbReference type="SAM" id="MobiDB-lite"/>
    </source>
</evidence>
<reference evidence="3 4" key="1">
    <citation type="submission" date="2017-07" db="EMBL/GenBank/DDBJ databases">
        <title>The genome sequence of Paludifilum halophilum highlights mechanisms for microbial adaptation to high salt environemnts.</title>
        <authorList>
            <person name="Belbahri L."/>
        </authorList>
    </citation>
    <scope>NUCLEOTIDE SEQUENCE [LARGE SCALE GENOMIC DNA]</scope>
    <source>
        <strain evidence="3 4">DSM 102817</strain>
    </source>
</reference>
<comment type="caution">
    <text evidence="3">The sequence shown here is derived from an EMBL/GenBank/DDBJ whole genome shotgun (WGS) entry which is preliminary data.</text>
</comment>
<evidence type="ECO:0000313" key="4">
    <source>
        <dbReference type="Proteomes" id="UP000215459"/>
    </source>
</evidence>
<accession>A0A235B7W5</accession>
<gene>
    <name evidence="3" type="ORF">CHM34_07435</name>
</gene>
<keyword evidence="4" id="KW-1185">Reference proteome</keyword>
<dbReference type="Pfam" id="PF09648">
    <property type="entry name" value="YycI"/>
    <property type="match status" value="1"/>
</dbReference>
<dbReference type="OrthoDB" id="2388036at2"/>
<dbReference type="AlphaFoldDB" id="A0A235B7W5"/>
<dbReference type="EMBL" id="NOWF01000004">
    <property type="protein sequence ID" value="OYD07947.1"/>
    <property type="molecule type" value="Genomic_DNA"/>
</dbReference>
<dbReference type="Gene3D" id="2.40.128.690">
    <property type="entry name" value="YycH protein, domain 3-like"/>
    <property type="match status" value="1"/>
</dbReference>